<name>X0XA81_9ZZZZ</name>
<organism evidence="1">
    <name type="scientific">marine sediment metagenome</name>
    <dbReference type="NCBI Taxonomy" id="412755"/>
    <lineage>
        <taxon>unclassified sequences</taxon>
        <taxon>metagenomes</taxon>
        <taxon>ecological metagenomes</taxon>
    </lineage>
</organism>
<feature type="non-terminal residue" evidence="1">
    <location>
        <position position="149"/>
    </location>
</feature>
<protein>
    <submittedName>
        <fullName evidence="1">Uncharacterized protein</fullName>
    </submittedName>
</protein>
<accession>X0XA81</accession>
<dbReference type="EMBL" id="BARS01039695">
    <property type="protein sequence ID" value="GAG21861.1"/>
    <property type="molecule type" value="Genomic_DNA"/>
</dbReference>
<proteinExistence type="predicted"/>
<gene>
    <name evidence="1" type="ORF">S01H1_60594</name>
</gene>
<evidence type="ECO:0000313" key="1">
    <source>
        <dbReference type="EMBL" id="GAG21861.1"/>
    </source>
</evidence>
<dbReference type="AlphaFoldDB" id="X0XA81"/>
<sequence length="149" mass="17291">MIPDYMYILIHPTYADYLLKMGWDTFSAKKREYGDYEEYLKNIKRLILSLKESQIEYIHVMENLSENNIESECLPLENTITILTPDVGENHRMMAGFFGNELITGEDETLSKLIEYIRSRSKPLAFAGEYVWKEDSGGLFLPGCLSLFI</sequence>
<comment type="caution">
    <text evidence="1">The sequence shown here is derived from an EMBL/GenBank/DDBJ whole genome shotgun (WGS) entry which is preliminary data.</text>
</comment>
<reference evidence="1" key="1">
    <citation type="journal article" date="2014" name="Front. Microbiol.">
        <title>High frequency of phylogenetically diverse reductive dehalogenase-homologous genes in deep subseafloor sedimentary metagenomes.</title>
        <authorList>
            <person name="Kawai M."/>
            <person name="Futagami T."/>
            <person name="Toyoda A."/>
            <person name="Takaki Y."/>
            <person name="Nishi S."/>
            <person name="Hori S."/>
            <person name="Arai W."/>
            <person name="Tsubouchi T."/>
            <person name="Morono Y."/>
            <person name="Uchiyama I."/>
            <person name="Ito T."/>
            <person name="Fujiyama A."/>
            <person name="Inagaki F."/>
            <person name="Takami H."/>
        </authorList>
    </citation>
    <scope>NUCLEOTIDE SEQUENCE</scope>
    <source>
        <strain evidence="1">Expedition CK06-06</strain>
    </source>
</reference>